<dbReference type="GO" id="GO:0016491">
    <property type="term" value="F:oxidoreductase activity"/>
    <property type="evidence" value="ECO:0007669"/>
    <property type="project" value="UniProtKB-KW"/>
</dbReference>
<dbReference type="PANTHER" id="PTHR13847">
    <property type="entry name" value="SARCOSINE DEHYDROGENASE-RELATED"/>
    <property type="match status" value="1"/>
</dbReference>
<evidence type="ECO:0000313" key="3">
    <source>
        <dbReference type="EMBL" id="PSH61217.1"/>
    </source>
</evidence>
<dbReference type="AlphaFoldDB" id="A0A2P7B415"/>
<keyword evidence="1" id="KW-0560">Oxidoreductase</keyword>
<comment type="caution">
    <text evidence="3">The sequence shown here is derived from an EMBL/GenBank/DDBJ whole genome shotgun (WGS) entry which is preliminary data.</text>
</comment>
<proteinExistence type="predicted"/>
<evidence type="ECO:0000256" key="1">
    <source>
        <dbReference type="ARBA" id="ARBA00023002"/>
    </source>
</evidence>
<dbReference type="Gene3D" id="3.50.50.60">
    <property type="entry name" value="FAD/NAD(P)-binding domain"/>
    <property type="match status" value="1"/>
</dbReference>
<dbReference type="PANTHER" id="PTHR13847:SF201">
    <property type="entry name" value="PUTATIBE OXIDOREDUCTASE"/>
    <property type="match status" value="1"/>
</dbReference>
<sequence length="416" mass="45841">MRSAGSVVRHLGGFSVQHRDLRSGQPIWLDRPATNVRFDELSDDIVIDVAIVGAGISGALVAETLSEVGYSVAVFDRRKPVAGSTSASTALLLFEIDMPLHRLAHKIGFANAERAWRRSKLAVDALRERTRALHISCELQPNDSLYLAGDVLDAAGLQRELIARRRAGFETQFLDRNELKERFGIDRAAALRCFGNGEANPRKLALGYLRAAAARDAAIYAPVEIVTVEPRSRDVLALTKGGQRIRCKYLVFCTGYEIPDQVPHNGHRIVSTWALATPPQRRALWPERCLIWEASDPYLYMRATRDDRIIIGGEDEEFEDEGKRDAKLPAKAKIILRKLKKMFPDVVAEADFSWTGTFGASDTGLPSIGEIPGMDHCYAVLGYGGNGITFSMLAAQLIRNLIAGSGDSDSDLFSFK</sequence>
<dbReference type="Gene3D" id="3.30.9.10">
    <property type="entry name" value="D-Amino Acid Oxidase, subunit A, domain 2"/>
    <property type="match status" value="1"/>
</dbReference>
<reference evidence="4" key="1">
    <citation type="submission" date="2017-11" db="EMBL/GenBank/DDBJ databases">
        <authorList>
            <person name="Kuznetsova I."/>
            <person name="Sazanova A."/>
            <person name="Chirak E."/>
            <person name="Safronova V."/>
            <person name="Willems A."/>
        </authorList>
    </citation>
    <scope>NUCLEOTIDE SEQUENCE [LARGE SCALE GENOMIC DNA]</scope>
    <source>
        <strain evidence="4">STM 196</strain>
    </source>
</reference>
<keyword evidence="4" id="KW-1185">Reference proteome</keyword>
<dbReference type="SUPFAM" id="SSF51905">
    <property type="entry name" value="FAD/NAD(P)-binding domain"/>
    <property type="match status" value="1"/>
</dbReference>
<dbReference type="InterPro" id="IPR036188">
    <property type="entry name" value="FAD/NAD-bd_sf"/>
</dbReference>
<feature type="domain" description="FAD dependent oxidoreductase" evidence="2">
    <location>
        <begin position="48"/>
        <end position="399"/>
    </location>
</feature>
<dbReference type="PRINTS" id="PR00420">
    <property type="entry name" value="RNGMNOXGNASE"/>
</dbReference>
<gene>
    <name evidence="3" type="ORF">CU102_27205</name>
</gene>
<name>A0A2P7B415_9HYPH</name>
<dbReference type="OrthoDB" id="311718at2"/>
<dbReference type="GO" id="GO:0005737">
    <property type="term" value="C:cytoplasm"/>
    <property type="evidence" value="ECO:0007669"/>
    <property type="project" value="TreeGrafter"/>
</dbReference>
<evidence type="ECO:0000259" key="2">
    <source>
        <dbReference type="Pfam" id="PF01266"/>
    </source>
</evidence>
<dbReference type="Pfam" id="PF01266">
    <property type="entry name" value="DAO"/>
    <property type="match status" value="1"/>
</dbReference>
<organism evidence="3 4">
    <name type="scientific">Phyllobacterium brassicacearum</name>
    <dbReference type="NCBI Taxonomy" id="314235"/>
    <lineage>
        <taxon>Bacteria</taxon>
        <taxon>Pseudomonadati</taxon>
        <taxon>Pseudomonadota</taxon>
        <taxon>Alphaproteobacteria</taxon>
        <taxon>Hyphomicrobiales</taxon>
        <taxon>Phyllobacteriaceae</taxon>
        <taxon>Phyllobacterium</taxon>
    </lineage>
</organism>
<evidence type="ECO:0000313" key="4">
    <source>
        <dbReference type="Proteomes" id="UP000241444"/>
    </source>
</evidence>
<dbReference type="Proteomes" id="UP000241444">
    <property type="component" value="Unassembled WGS sequence"/>
</dbReference>
<accession>A0A2P7B415</accession>
<protein>
    <submittedName>
        <fullName evidence="3">FAD-dependent oxidoreductase</fullName>
    </submittedName>
</protein>
<dbReference type="InterPro" id="IPR006076">
    <property type="entry name" value="FAD-dep_OxRdtase"/>
</dbReference>
<dbReference type="EMBL" id="PGGO01000039">
    <property type="protein sequence ID" value="PSH61217.1"/>
    <property type="molecule type" value="Genomic_DNA"/>
</dbReference>